<feature type="compositionally biased region" description="Basic and acidic residues" evidence="6">
    <location>
        <begin position="474"/>
        <end position="483"/>
    </location>
</feature>
<dbReference type="PRINTS" id="PR00625">
    <property type="entry name" value="JDOMAIN"/>
</dbReference>
<evidence type="ECO:0000256" key="4">
    <source>
        <dbReference type="ARBA" id="ARBA00023186"/>
    </source>
</evidence>
<keyword evidence="3" id="KW-0963">Cytoplasm</keyword>
<evidence type="ECO:0000256" key="2">
    <source>
        <dbReference type="ARBA" id="ARBA00004496"/>
    </source>
</evidence>
<dbReference type="CDD" id="cd06257">
    <property type="entry name" value="DnaJ"/>
    <property type="match status" value="1"/>
</dbReference>
<dbReference type="Proteomes" id="UP000325902">
    <property type="component" value="Unassembled WGS sequence"/>
</dbReference>
<dbReference type="PANTHER" id="PTHR44313:SF1">
    <property type="entry name" value="DNAJ HOMOLOG SUBFAMILY C MEMBER 17"/>
    <property type="match status" value="1"/>
</dbReference>
<feature type="region of interest" description="Disordered" evidence="6">
    <location>
        <begin position="83"/>
        <end position="631"/>
    </location>
</feature>
<dbReference type="InterPro" id="IPR001623">
    <property type="entry name" value="DnaJ_domain"/>
</dbReference>
<evidence type="ECO:0000256" key="3">
    <source>
        <dbReference type="ARBA" id="ARBA00022490"/>
    </source>
</evidence>
<feature type="compositionally biased region" description="Basic residues" evidence="6">
    <location>
        <begin position="351"/>
        <end position="364"/>
    </location>
</feature>
<feature type="compositionally biased region" description="Polar residues" evidence="6">
    <location>
        <begin position="386"/>
        <end position="404"/>
    </location>
</feature>
<feature type="compositionally biased region" description="Basic and acidic residues" evidence="6">
    <location>
        <begin position="185"/>
        <end position="198"/>
    </location>
</feature>
<organism evidence="8 9">
    <name type="scientific">Lasiodiplodia theobromae</name>
    <dbReference type="NCBI Taxonomy" id="45133"/>
    <lineage>
        <taxon>Eukaryota</taxon>
        <taxon>Fungi</taxon>
        <taxon>Dikarya</taxon>
        <taxon>Ascomycota</taxon>
        <taxon>Pezizomycotina</taxon>
        <taxon>Dothideomycetes</taxon>
        <taxon>Dothideomycetes incertae sedis</taxon>
        <taxon>Botryosphaeriales</taxon>
        <taxon>Botryosphaeriaceae</taxon>
        <taxon>Lasiodiplodia</taxon>
    </lineage>
</organism>
<dbReference type="Pfam" id="PF00226">
    <property type="entry name" value="DnaJ"/>
    <property type="match status" value="1"/>
</dbReference>
<proteinExistence type="predicted"/>
<dbReference type="GO" id="GO:0005681">
    <property type="term" value="C:spliceosomal complex"/>
    <property type="evidence" value="ECO:0007669"/>
    <property type="project" value="TreeGrafter"/>
</dbReference>
<feature type="compositionally biased region" description="Low complexity" evidence="6">
    <location>
        <begin position="463"/>
        <end position="473"/>
    </location>
</feature>
<feature type="compositionally biased region" description="Basic and acidic residues" evidence="6">
    <location>
        <begin position="594"/>
        <end position="603"/>
    </location>
</feature>
<dbReference type="InterPro" id="IPR052094">
    <property type="entry name" value="Pre-mRNA-splicing_ERAD"/>
</dbReference>
<keyword evidence="5" id="KW-0539">Nucleus</keyword>
<evidence type="ECO:0000256" key="5">
    <source>
        <dbReference type="ARBA" id="ARBA00023242"/>
    </source>
</evidence>
<feature type="compositionally biased region" description="Basic and acidic residues" evidence="6">
    <location>
        <begin position="209"/>
        <end position="300"/>
    </location>
</feature>
<reference evidence="8 9" key="1">
    <citation type="journal article" date="2019" name="Sci. Rep.">
        <title>A multi-omics analysis of the grapevine pathogen Lasiodiplodia theobromae reveals that temperature affects the expression of virulence- and pathogenicity-related genes.</title>
        <authorList>
            <person name="Felix C."/>
            <person name="Meneses R."/>
            <person name="Goncalves M.F.M."/>
            <person name="Tilleman L."/>
            <person name="Duarte A.S."/>
            <person name="Jorrin-Novo J.V."/>
            <person name="Van de Peer Y."/>
            <person name="Deforce D."/>
            <person name="Van Nieuwerburgh F."/>
            <person name="Esteves A.C."/>
            <person name="Alves A."/>
        </authorList>
    </citation>
    <scope>NUCLEOTIDE SEQUENCE [LARGE SCALE GENOMIC DNA]</scope>
    <source>
        <strain evidence="8 9">LA-SOL3</strain>
    </source>
</reference>
<evidence type="ECO:0000256" key="1">
    <source>
        <dbReference type="ARBA" id="ARBA00004123"/>
    </source>
</evidence>
<dbReference type="SUPFAM" id="SSF46565">
    <property type="entry name" value="Chaperone J-domain"/>
    <property type="match status" value="1"/>
</dbReference>
<dbReference type="Gene3D" id="1.10.287.110">
    <property type="entry name" value="DnaJ domain"/>
    <property type="match status" value="1"/>
</dbReference>
<dbReference type="EMBL" id="VCHE01000021">
    <property type="protein sequence ID" value="KAB2576789.1"/>
    <property type="molecule type" value="Genomic_DNA"/>
</dbReference>
<name>A0A5N5DG35_9PEZI</name>
<dbReference type="PANTHER" id="PTHR44313">
    <property type="entry name" value="DNAJ HOMOLOG SUBFAMILY C MEMBER 17"/>
    <property type="match status" value="1"/>
</dbReference>
<feature type="compositionally biased region" description="Basic and acidic residues" evidence="6">
    <location>
        <begin position="434"/>
        <end position="461"/>
    </location>
</feature>
<feature type="compositionally biased region" description="Basic and acidic residues" evidence="6">
    <location>
        <begin position="536"/>
        <end position="554"/>
    </location>
</feature>
<feature type="compositionally biased region" description="Basic and acidic residues" evidence="6">
    <location>
        <begin position="374"/>
        <end position="384"/>
    </location>
</feature>
<dbReference type="PROSITE" id="PS00636">
    <property type="entry name" value="DNAJ_1"/>
    <property type="match status" value="1"/>
</dbReference>
<dbReference type="InterPro" id="IPR036869">
    <property type="entry name" value="J_dom_sf"/>
</dbReference>
<accession>A0A5N5DG35</accession>
<feature type="compositionally biased region" description="Basic and acidic residues" evidence="6">
    <location>
        <begin position="407"/>
        <end position="416"/>
    </location>
</feature>
<feature type="compositionally biased region" description="Low complexity" evidence="6">
    <location>
        <begin position="502"/>
        <end position="517"/>
    </location>
</feature>
<evidence type="ECO:0000259" key="7">
    <source>
        <dbReference type="PROSITE" id="PS50076"/>
    </source>
</evidence>
<protein>
    <submittedName>
        <fullName evidence="8">Chaperone protein DnaJ</fullName>
    </submittedName>
</protein>
<feature type="compositionally biased region" description="Polar residues" evidence="6">
    <location>
        <begin position="315"/>
        <end position="325"/>
    </location>
</feature>
<feature type="domain" description="J" evidence="7">
    <location>
        <begin position="8"/>
        <end position="76"/>
    </location>
</feature>
<sequence length="710" mass="81276">MGSPLPPDPYAALGLSKDADSTAIKTAYRKLVLKTHPDKFPDPAQKAEKGAEFHKIQQAYEILGDDDKRERYDAQVRLAELRKEAMERQQARGAAKADTARPSPAANYDIRTPSGTTYATRPTPRAYEESRTRAAYDDDDRYDEQPRVKSRSTKHQYVYSRGREESSSRRPSAFNIFVTTNSSAKSRDQTKRRERTEKFVPVYNDSDSEERYRQEDRRRKESLRQAAEDDDRKQREKEMFRRQAEAAARRDEELARERERERAAARGRETSRRSSSRRPEVDSYERKYMDQDAAAKEYMSKHHRGTSVPPDDAPTRTSASRSTKYAQVRPKEKSSSKRSASKEPWILSGFRHGHGSRDKSRKPTRSAEAEYDEDPRRPTLDKADSSPATLKQTLRGETQRSATVDSYDVRRERDETQTPPKMRRAETMPATKVARHEEKSKANTSKLRTDMRAEAPRHTMHDSGYSSPSTPSISDREKEKESRNAAASRMTRTAYRYGADGGVAVTTDDDVYNTVTVEPTSSSERITRKPVSRSPIGERHPERDSDDSGRERMPSARTLQQEKTARYTYPVETETRRPHLSRATTQQVPSGRSPQKDVYERGRSRTYGSPDYARGQSHDDRGYERSSRSGVLYAEIPKHAGTPLRREEIPTVRPGMRRGDSYTAQDVQYARKFTEADIRYAPRGARERSAYAFPNVEVPRPPMARGQTVM</sequence>
<dbReference type="InterPro" id="IPR018253">
    <property type="entry name" value="DnaJ_domain_CS"/>
</dbReference>
<feature type="compositionally biased region" description="Basic and acidic residues" evidence="6">
    <location>
        <begin position="616"/>
        <end position="627"/>
    </location>
</feature>
<dbReference type="OrthoDB" id="10250354at2759"/>
<gene>
    <name evidence="8" type="primary">dnaJ_2</name>
    <name evidence="8" type="ORF">DBV05_g4592</name>
</gene>
<feature type="compositionally biased region" description="Basic and acidic residues" evidence="6">
    <location>
        <begin position="126"/>
        <end position="136"/>
    </location>
</feature>
<dbReference type="GO" id="GO:0000390">
    <property type="term" value="P:spliceosomal complex disassembly"/>
    <property type="evidence" value="ECO:0007669"/>
    <property type="project" value="TreeGrafter"/>
</dbReference>
<comment type="subcellular location">
    <subcellularLocation>
        <location evidence="2">Cytoplasm</location>
    </subcellularLocation>
    <subcellularLocation>
        <location evidence="1">Nucleus</location>
    </subcellularLocation>
</comment>
<keyword evidence="9" id="KW-1185">Reference proteome</keyword>
<dbReference type="PROSITE" id="PS50076">
    <property type="entry name" value="DNAJ_2"/>
    <property type="match status" value="1"/>
</dbReference>
<comment type="caution">
    <text evidence="8">The sequence shown here is derived from an EMBL/GenBank/DDBJ whole genome shotgun (WGS) entry which is preliminary data.</text>
</comment>
<keyword evidence="4" id="KW-0143">Chaperone</keyword>
<feature type="compositionally biased region" description="Polar residues" evidence="6">
    <location>
        <begin position="582"/>
        <end position="593"/>
    </location>
</feature>
<dbReference type="SMART" id="SM00271">
    <property type="entry name" value="DnaJ"/>
    <property type="match status" value="1"/>
</dbReference>
<dbReference type="AlphaFoldDB" id="A0A5N5DG35"/>
<dbReference type="GO" id="GO:0005737">
    <property type="term" value="C:cytoplasm"/>
    <property type="evidence" value="ECO:0007669"/>
    <property type="project" value="UniProtKB-SubCell"/>
</dbReference>
<evidence type="ECO:0000313" key="9">
    <source>
        <dbReference type="Proteomes" id="UP000325902"/>
    </source>
</evidence>
<evidence type="ECO:0000256" key="6">
    <source>
        <dbReference type="SAM" id="MobiDB-lite"/>
    </source>
</evidence>
<evidence type="ECO:0000313" key="8">
    <source>
        <dbReference type="EMBL" id="KAB2576789.1"/>
    </source>
</evidence>